<evidence type="ECO:0000259" key="7">
    <source>
        <dbReference type="Pfam" id="PF14322"/>
    </source>
</evidence>
<dbReference type="Gene3D" id="1.25.40.390">
    <property type="match status" value="1"/>
</dbReference>
<organism evidence="8 9">
    <name type="scientific">Sunxiuqinia elliptica</name>
    <dbReference type="NCBI Taxonomy" id="655355"/>
    <lineage>
        <taxon>Bacteria</taxon>
        <taxon>Pseudomonadati</taxon>
        <taxon>Bacteroidota</taxon>
        <taxon>Bacteroidia</taxon>
        <taxon>Marinilabiliales</taxon>
        <taxon>Prolixibacteraceae</taxon>
        <taxon>Sunxiuqinia</taxon>
    </lineage>
</organism>
<dbReference type="PROSITE" id="PS51257">
    <property type="entry name" value="PROKAR_LIPOPROTEIN"/>
    <property type="match status" value="1"/>
</dbReference>
<dbReference type="AlphaFoldDB" id="A0A1I2G4I7"/>
<keyword evidence="4" id="KW-0472">Membrane</keyword>
<comment type="similarity">
    <text evidence="2">Belongs to the SusD family.</text>
</comment>
<keyword evidence="9" id="KW-1185">Reference proteome</keyword>
<dbReference type="GO" id="GO:0009279">
    <property type="term" value="C:cell outer membrane"/>
    <property type="evidence" value="ECO:0007669"/>
    <property type="project" value="UniProtKB-SubCell"/>
</dbReference>
<proteinExistence type="inferred from homology"/>
<evidence type="ECO:0000256" key="4">
    <source>
        <dbReference type="ARBA" id="ARBA00023136"/>
    </source>
</evidence>
<dbReference type="InterPro" id="IPR011990">
    <property type="entry name" value="TPR-like_helical_dom_sf"/>
</dbReference>
<comment type="subcellular location">
    <subcellularLocation>
        <location evidence="1">Cell outer membrane</location>
    </subcellularLocation>
</comment>
<dbReference type="EMBL" id="FONW01000002">
    <property type="protein sequence ID" value="SFF11917.1"/>
    <property type="molecule type" value="Genomic_DNA"/>
</dbReference>
<evidence type="ECO:0000256" key="3">
    <source>
        <dbReference type="ARBA" id="ARBA00022729"/>
    </source>
</evidence>
<name>A0A1I2G4I7_9BACT</name>
<dbReference type="InterPro" id="IPR012944">
    <property type="entry name" value="SusD_RagB_dom"/>
</dbReference>
<evidence type="ECO:0000256" key="5">
    <source>
        <dbReference type="ARBA" id="ARBA00023237"/>
    </source>
</evidence>
<evidence type="ECO:0000259" key="6">
    <source>
        <dbReference type="Pfam" id="PF07980"/>
    </source>
</evidence>
<protein>
    <submittedName>
        <fullName evidence="8">Starch-binding associating with outer membrane</fullName>
    </submittedName>
</protein>
<dbReference type="Proteomes" id="UP000198964">
    <property type="component" value="Unassembled WGS sequence"/>
</dbReference>
<dbReference type="InterPro" id="IPR033985">
    <property type="entry name" value="SusD-like_N"/>
</dbReference>
<keyword evidence="5" id="KW-0998">Cell outer membrane</keyword>
<feature type="domain" description="SusD-like N-terminal" evidence="7">
    <location>
        <begin position="21"/>
        <end position="217"/>
    </location>
</feature>
<dbReference type="Pfam" id="PF14322">
    <property type="entry name" value="SusD-like_3"/>
    <property type="match status" value="1"/>
</dbReference>
<evidence type="ECO:0000313" key="8">
    <source>
        <dbReference type="EMBL" id="SFF11917.1"/>
    </source>
</evidence>
<evidence type="ECO:0000256" key="1">
    <source>
        <dbReference type="ARBA" id="ARBA00004442"/>
    </source>
</evidence>
<accession>A0A1I2G4I7</accession>
<gene>
    <name evidence="8" type="ORF">SAMN05216283_102731</name>
</gene>
<keyword evidence="3" id="KW-0732">Signal</keyword>
<evidence type="ECO:0000313" key="9">
    <source>
        <dbReference type="Proteomes" id="UP000198964"/>
    </source>
</evidence>
<dbReference type="SUPFAM" id="SSF48452">
    <property type="entry name" value="TPR-like"/>
    <property type="match status" value="1"/>
</dbReference>
<dbReference type="STRING" id="655355.SAMN05216283_102731"/>
<dbReference type="Pfam" id="PF07980">
    <property type="entry name" value="SusD_RagB"/>
    <property type="match status" value="1"/>
</dbReference>
<feature type="domain" description="RagB/SusD" evidence="6">
    <location>
        <begin position="304"/>
        <end position="626"/>
    </location>
</feature>
<evidence type="ECO:0000256" key="2">
    <source>
        <dbReference type="ARBA" id="ARBA00006275"/>
    </source>
</evidence>
<sequence length="626" mass="71298">MKTSIYSIILAFILLGISSCDYLDIVPDERPTEKDAFKDQKAAQKFLYSCYSYLPNPRSGSASLDLMTGDEVITAFEHETFAKFPKGNYTATTPVISYWNTLFGGLRQCYIMKNNVQNVPGLSERLIKDYTAQADFLIAYYHFLLIKCYGPSILIKEEPDVNTPPEDFSTRSSLDECVQFVVDKFDEAATNLPAKRFGEEYGLATSIAAKALKTRMLLYAASPLFNGNSKYNDIKNDDGTPLFPNSFDPQKWQLVKDATLDAITTAESENYALYTNNNYGENGYPDDPVIRTLRYNIIEPANSEILWADTRKEGTYGLQNKSRPFVSKASWNGVGPTLAMLDRFYTENGLPINEDPEYDYANRFSVITVEQKDEKIAQPGKKTAVYNLNREPRFYAWVSFHGGYYELMSATSNGAYKDDPDFQESIIEGENYSRLVTSMLKNGNCGRGNRTNNYNPSGFLNKKGCDPSHRTKLSSEGPIEYPWPVIRLAELYLTMAEACVEVNDLANAKKYLNKVRVRAGIPTVEEAWSTIAELSQDKLREIVRQERQIELYLENHNFWDMRRWMLAEETFNKKHNGFNTEADDVENYVNVTEIPFNRVFKPANYLLPIPIKDINVNTNLVQNPGY</sequence>
<dbReference type="RefSeq" id="WP_093919356.1">
    <property type="nucleotide sequence ID" value="NZ_FONW01000002.1"/>
</dbReference>
<reference evidence="8 9" key="1">
    <citation type="submission" date="2016-10" db="EMBL/GenBank/DDBJ databases">
        <authorList>
            <person name="de Groot N.N."/>
        </authorList>
    </citation>
    <scope>NUCLEOTIDE SEQUENCE [LARGE SCALE GENOMIC DNA]</scope>
    <source>
        <strain evidence="8 9">CGMCC 1.9156</strain>
    </source>
</reference>